<proteinExistence type="predicted"/>
<keyword evidence="1" id="KW-1133">Transmembrane helix</keyword>
<keyword evidence="3" id="KW-1185">Reference proteome</keyword>
<feature type="transmembrane region" description="Helical" evidence="1">
    <location>
        <begin position="133"/>
        <end position="155"/>
    </location>
</feature>
<accession>A0A517TER0</accession>
<organism evidence="2 3">
    <name type="scientific">Calycomorphotria hydatis</name>
    <dbReference type="NCBI Taxonomy" id="2528027"/>
    <lineage>
        <taxon>Bacteria</taxon>
        <taxon>Pseudomonadati</taxon>
        <taxon>Planctomycetota</taxon>
        <taxon>Planctomycetia</taxon>
        <taxon>Planctomycetales</taxon>
        <taxon>Planctomycetaceae</taxon>
        <taxon>Calycomorphotria</taxon>
    </lineage>
</organism>
<protein>
    <submittedName>
        <fullName evidence="2">Uncharacterized protein</fullName>
    </submittedName>
</protein>
<dbReference type="Proteomes" id="UP000319976">
    <property type="component" value="Chromosome"/>
</dbReference>
<dbReference type="EMBL" id="CP036316">
    <property type="protein sequence ID" value="QDT66849.1"/>
    <property type="molecule type" value="Genomic_DNA"/>
</dbReference>
<dbReference type="KEGG" id="chya:V22_41210"/>
<feature type="transmembrane region" description="Helical" evidence="1">
    <location>
        <begin position="52"/>
        <end position="73"/>
    </location>
</feature>
<feature type="transmembrane region" description="Helical" evidence="1">
    <location>
        <begin position="19"/>
        <end position="40"/>
    </location>
</feature>
<keyword evidence="1" id="KW-0812">Transmembrane</keyword>
<evidence type="ECO:0000313" key="2">
    <source>
        <dbReference type="EMBL" id="QDT66849.1"/>
    </source>
</evidence>
<dbReference type="AlphaFoldDB" id="A0A517TER0"/>
<evidence type="ECO:0000256" key="1">
    <source>
        <dbReference type="SAM" id="Phobius"/>
    </source>
</evidence>
<keyword evidence="1" id="KW-0472">Membrane</keyword>
<name>A0A517TER0_9PLAN</name>
<gene>
    <name evidence="2" type="ORF">V22_41210</name>
</gene>
<evidence type="ECO:0000313" key="3">
    <source>
        <dbReference type="Proteomes" id="UP000319976"/>
    </source>
</evidence>
<feature type="transmembrane region" description="Helical" evidence="1">
    <location>
        <begin position="85"/>
        <end position="106"/>
    </location>
</feature>
<sequence>MCVAGAGEFAGRIARQPGIIVWIVISILMLGVPATAEAATRKLIGSSAAGDMVMLLQSTLPLVGTVMLVTLGFRMDWWERCGGPFAVLGVIAGIGYGGYLCGLPTFPEPMVVWPISNGHGLWEMLLFGTVNQLAGYLNLYGITGFSASIIAGVYLGSQAHASWVATMKWRENFLEQLRESGHQSPRETRRRAA</sequence>
<reference evidence="2 3" key="1">
    <citation type="submission" date="2019-02" db="EMBL/GenBank/DDBJ databases">
        <title>Deep-cultivation of Planctomycetes and their phenomic and genomic characterization uncovers novel biology.</title>
        <authorList>
            <person name="Wiegand S."/>
            <person name="Jogler M."/>
            <person name="Boedeker C."/>
            <person name="Pinto D."/>
            <person name="Vollmers J."/>
            <person name="Rivas-Marin E."/>
            <person name="Kohn T."/>
            <person name="Peeters S.H."/>
            <person name="Heuer A."/>
            <person name="Rast P."/>
            <person name="Oberbeckmann S."/>
            <person name="Bunk B."/>
            <person name="Jeske O."/>
            <person name="Meyerdierks A."/>
            <person name="Storesund J.E."/>
            <person name="Kallscheuer N."/>
            <person name="Luecker S."/>
            <person name="Lage O.M."/>
            <person name="Pohl T."/>
            <person name="Merkel B.J."/>
            <person name="Hornburger P."/>
            <person name="Mueller R.-W."/>
            <person name="Bruemmer F."/>
            <person name="Labrenz M."/>
            <person name="Spormann A.M."/>
            <person name="Op den Camp H."/>
            <person name="Overmann J."/>
            <person name="Amann R."/>
            <person name="Jetten M.S.M."/>
            <person name="Mascher T."/>
            <person name="Medema M.H."/>
            <person name="Devos D.P."/>
            <person name="Kaster A.-K."/>
            <person name="Ovreas L."/>
            <person name="Rohde M."/>
            <person name="Galperin M.Y."/>
            <person name="Jogler C."/>
        </authorList>
    </citation>
    <scope>NUCLEOTIDE SEQUENCE [LARGE SCALE GENOMIC DNA]</scope>
    <source>
        <strain evidence="2 3">V22</strain>
    </source>
</reference>